<name>A0A6C0BGG4_9ZZZZ</name>
<keyword evidence="3" id="KW-0812">Transmembrane</keyword>
<keyword evidence="3" id="KW-0472">Membrane</keyword>
<evidence type="ECO:0000313" key="4">
    <source>
        <dbReference type="EMBL" id="QHS91092.1"/>
    </source>
</evidence>
<evidence type="ECO:0008006" key="5">
    <source>
        <dbReference type="Google" id="ProtNLM"/>
    </source>
</evidence>
<feature type="transmembrane region" description="Helical" evidence="3">
    <location>
        <begin position="86"/>
        <end position="106"/>
    </location>
</feature>
<proteinExistence type="predicted"/>
<evidence type="ECO:0000256" key="1">
    <source>
        <dbReference type="SAM" id="Coils"/>
    </source>
</evidence>
<accession>A0A6C0BGG4</accession>
<reference evidence="4" key="1">
    <citation type="journal article" date="2020" name="Nature">
        <title>Giant virus diversity and host interactions through global metagenomics.</title>
        <authorList>
            <person name="Schulz F."/>
            <person name="Roux S."/>
            <person name="Paez-Espino D."/>
            <person name="Jungbluth S."/>
            <person name="Walsh D.A."/>
            <person name="Denef V.J."/>
            <person name="McMahon K.D."/>
            <person name="Konstantinidis K.T."/>
            <person name="Eloe-Fadrosh E.A."/>
            <person name="Kyrpides N.C."/>
            <person name="Woyke T."/>
        </authorList>
    </citation>
    <scope>NUCLEOTIDE SEQUENCE</scope>
    <source>
        <strain evidence="4">GVMAG-M-3300013004-44</strain>
    </source>
</reference>
<feature type="coiled-coil region" evidence="1">
    <location>
        <begin position="277"/>
        <end position="318"/>
    </location>
</feature>
<feature type="compositionally biased region" description="Low complexity" evidence="2">
    <location>
        <begin position="28"/>
        <end position="39"/>
    </location>
</feature>
<keyword evidence="3" id="KW-1133">Transmembrane helix</keyword>
<evidence type="ECO:0000256" key="2">
    <source>
        <dbReference type="SAM" id="MobiDB-lite"/>
    </source>
</evidence>
<dbReference type="AlphaFoldDB" id="A0A6C0BGG4"/>
<feature type="transmembrane region" description="Helical" evidence="3">
    <location>
        <begin position="118"/>
        <end position="140"/>
    </location>
</feature>
<feature type="region of interest" description="Disordered" evidence="2">
    <location>
        <begin position="1"/>
        <end position="44"/>
    </location>
</feature>
<dbReference type="EMBL" id="MN739155">
    <property type="protein sequence ID" value="QHS91092.1"/>
    <property type="molecule type" value="Genomic_DNA"/>
</dbReference>
<protein>
    <recommendedName>
        <fullName evidence="5">SMODS and SLOG-associating 2TM effector domain-containing protein</fullName>
    </recommendedName>
</protein>
<sequence>MSEENGVQVINGTDPKHPRSRSTSPVRTGATTSATTGATTEEEKPKRFLNGWTKEQERLMAEWSDIALCYRWIHDRSEKHFHSKTIWINLPVIILSTLGGTASFGVQSIFSTDSSKQLASFVIGGISLMAGLLTTIGNYLRYAQLEESNRVASIAWGKFQRLIAVEIALHPNERIDSLDFLKICRADLDRLIEQSPPIPVECIQLFEQQFGHIKDLKKPDICGSLEHTRIFESSEERLKQVAVDAALLLRQKKNTLNELLAPQIQTRIKEQVETRIREALEEQKTRMMKDMEEERIELQKSKEDFDKMMENRQKKIQEEIELEKKRMVPSGSPESVTRDLPFEKRFYTRKHSTDSFEKWSTKKSPVLAPTSPQSTTEFLLGDTHNTIIIPNPLFEQVEIQVDHVESNEHKN</sequence>
<evidence type="ECO:0000256" key="3">
    <source>
        <dbReference type="SAM" id="Phobius"/>
    </source>
</evidence>
<keyword evidence="1" id="KW-0175">Coiled coil</keyword>
<dbReference type="NCBIfam" id="NF033632">
    <property type="entry name" value="SLATT_4"/>
    <property type="match status" value="1"/>
</dbReference>
<organism evidence="4">
    <name type="scientific">viral metagenome</name>
    <dbReference type="NCBI Taxonomy" id="1070528"/>
    <lineage>
        <taxon>unclassified sequences</taxon>
        <taxon>metagenomes</taxon>
        <taxon>organismal metagenomes</taxon>
    </lineage>
</organism>